<reference evidence="2" key="1">
    <citation type="submission" date="2014-09" db="EMBL/GenBank/DDBJ databases">
        <authorList>
            <person name="Magalhaes I.L.F."/>
            <person name="Oliveira U."/>
            <person name="Santos F.R."/>
            <person name="Vidigal T.H.D.A."/>
            <person name="Brescovit A.D."/>
            <person name="Santos A.J."/>
        </authorList>
    </citation>
    <scope>NUCLEOTIDE SEQUENCE</scope>
    <source>
        <tissue evidence="2">Shoot tissue taken approximately 20 cm above the soil surface</tissue>
    </source>
</reference>
<feature type="region of interest" description="Disordered" evidence="1">
    <location>
        <begin position="1"/>
        <end position="24"/>
    </location>
</feature>
<dbReference type="EMBL" id="GBRH01250171">
    <property type="protein sequence ID" value="JAD47724.1"/>
    <property type="molecule type" value="Transcribed_RNA"/>
</dbReference>
<evidence type="ECO:0000313" key="2">
    <source>
        <dbReference type="EMBL" id="JAD47724.1"/>
    </source>
</evidence>
<organism evidence="2">
    <name type="scientific">Arundo donax</name>
    <name type="common">Giant reed</name>
    <name type="synonym">Donax arundinaceus</name>
    <dbReference type="NCBI Taxonomy" id="35708"/>
    <lineage>
        <taxon>Eukaryota</taxon>
        <taxon>Viridiplantae</taxon>
        <taxon>Streptophyta</taxon>
        <taxon>Embryophyta</taxon>
        <taxon>Tracheophyta</taxon>
        <taxon>Spermatophyta</taxon>
        <taxon>Magnoliopsida</taxon>
        <taxon>Liliopsida</taxon>
        <taxon>Poales</taxon>
        <taxon>Poaceae</taxon>
        <taxon>PACMAD clade</taxon>
        <taxon>Arundinoideae</taxon>
        <taxon>Arundineae</taxon>
        <taxon>Arundo</taxon>
    </lineage>
</organism>
<dbReference type="AlphaFoldDB" id="A0A0A9A7R6"/>
<evidence type="ECO:0000256" key="1">
    <source>
        <dbReference type="SAM" id="MobiDB-lite"/>
    </source>
</evidence>
<proteinExistence type="predicted"/>
<reference evidence="2" key="2">
    <citation type="journal article" date="2015" name="Data Brief">
        <title>Shoot transcriptome of the giant reed, Arundo donax.</title>
        <authorList>
            <person name="Barrero R.A."/>
            <person name="Guerrero F.D."/>
            <person name="Moolhuijzen P."/>
            <person name="Goolsby J.A."/>
            <person name="Tidwell J."/>
            <person name="Bellgard S.E."/>
            <person name="Bellgard M.I."/>
        </authorList>
    </citation>
    <scope>NUCLEOTIDE SEQUENCE</scope>
    <source>
        <tissue evidence="2">Shoot tissue taken approximately 20 cm above the soil surface</tissue>
    </source>
</reference>
<feature type="compositionally biased region" description="Polar residues" evidence="1">
    <location>
        <begin position="1"/>
        <end position="10"/>
    </location>
</feature>
<sequence length="24" mass="2972">MQKQGQNWKDINTLIGKRWTRNKQ</sequence>
<accession>A0A0A9A7R6</accession>
<protein>
    <submittedName>
        <fullName evidence="2">Uncharacterized protein</fullName>
    </submittedName>
</protein>
<name>A0A0A9A7R6_ARUDO</name>